<evidence type="ECO:0000256" key="3">
    <source>
        <dbReference type="ARBA" id="ARBA00023004"/>
    </source>
</evidence>
<dbReference type="PANTHER" id="PTHR13096">
    <property type="entry name" value="MINA53 MYC INDUCED NUCLEAR ANTIGEN"/>
    <property type="match status" value="1"/>
</dbReference>
<reference evidence="5 6" key="1">
    <citation type="submission" date="2019-02" db="EMBL/GenBank/DDBJ databases">
        <title>Genomic Encyclopedia of Type Strains, Phase IV (KMG-IV): sequencing the most valuable type-strain genomes for metagenomic binning, comparative biology and taxonomic classification.</title>
        <authorList>
            <person name="Goeker M."/>
        </authorList>
    </citation>
    <scope>NUCLEOTIDE SEQUENCE [LARGE SCALE GENOMIC DNA]</scope>
    <source>
        <strain evidence="5 6">DSM 45622</strain>
    </source>
</reference>
<evidence type="ECO:0000256" key="2">
    <source>
        <dbReference type="ARBA" id="ARBA00022723"/>
    </source>
</evidence>
<keyword evidence="5" id="KW-0689">Ribosomal protein</keyword>
<dbReference type="RefSeq" id="WP_130492475.1">
    <property type="nucleotide sequence ID" value="NZ_SGXD01000002.1"/>
</dbReference>
<evidence type="ECO:0000313" key="6">
    <source>
        <dbReference type="Proteomes" id="UP000293638"/>
    </source>
</evidence>
<dbReference type="Proteomes" id="UP000293638">
    <property type="component" value="Unassembled WGS sequence"/>
</dbReference>
<dbReference type="Pfam" id="PF08007">
    <property type="entry name" value="JmjC_2"/>
    <property type="match status" value="1"/>
</dbReference>
<dbReference type="GO" id="GO:0032453">
    <property type="term" value="F:histone H3K4 demethylase activity"/>
    <property type="evidence" value="ECO:0007669"/>
    <property type="project" value="TreeGrafter"/>
</dbReference>
<protein>
    <submittedName>
        <fullName evidence="5">Ribosomal protein L16 Arg81 hydroxylase</fullName>
    </submittedName>
</protein>
<feature type="domain" description="JmjC" evidence="4">
    <location>
        <begin position="117"/>
        <end position="264"/>
    </location>
</feature>
<dbReference type="GO" id="GO:0046872">
    <property type="term" value="F:metal ion binding"/>
    <property type="evidence" value="ECO:0007669"/>
    <property type="project" value="UniProtKB-KW"/>
</dbReference>
<keyword evidence="5" id="KW-0687">Ribonucleoprotein</keyword>
<dbReference type="SUPFAM" id="SSF51197">
    <property type="entry name" value="Clavaminate synthase-like"/>
    <property type="match status" value="1"/>
</dbReference>
<evidence type="ECO:0000259" key="4">
    <source>
        <dbReference type="PROSITE" id="PS51184"/>
    </source>
</evidence>
<sequence>MTLLAAGQRRPRTSGPALARLLPLPVEEFAERHWGREALLARAAALPGGPGGLSDLLDLDAVDALVSTSGLRTPFLRVAKDGKVVEPGRWTGSGGAGAEVGDQVRDDALLGLFADGSTLVLQGLHRTHPPLVRFATDLAAELGHPVQVNAYVTPPQSRGFDPHYDVHDVFVIQVAGRKRWQVRRPVLEAPLRSQPWTDRKTAVAARAAEPPELEEVLEPGDVLYLPRGWLHSAEALGETSAHVTVGIHSITRYALAEALLAGAAGAEELRRSLPLGVDVADPEQLREDLASTLEALAAELRGADAQAVADRMRRRFWPQSRPGPLSPVRQAAAAAAVGPGTRVRLRPALRVRLAEGTPTDDQAAPVLLLLPERQLSLPAQTRTALERLLADGGAVVGELPVDDPGDAEVLVRRLLREGVVVPDEGQQP</sequence>
<dbReference type="SMART" id="SM00558">
    <property type="entry name" value="JmjC"/>
    <property type="match status" value="1"/>
</dbReference>
<dbReference type="GO" id="GO:0051864">
    <property type="term" value="F:histone H3K36 demethylase activity"/>
    <property type="evidence" value="ECO:0007669"/>
    <property type="project" value="TreeGrafter"/>
</dbReference>
<proteinExistence type="predicted"/>
<dbReference type="PANTHER" id="PTHR13096:SF8">
    <property type="entry name" value="RIBOSOMAL OXYGENASE 1"/>
    <property type="match status" value="1"/>
</dbReference>
<dbReference type="Gene3D" id="2.60.120.650">
    <property type="entry name" value="Cupin"/>
    <property type="match status" value="1"/>
</dbReference>
<organism evidence="5 6">
    <name type="scientific">Motilibacter rhizosphaerae</name>
    <dbReference type="NCBI Taxonomy" id="598652"/>
    <lineage>
        <taxon>Bacteria</taxon>
        <taxon>Bacillati</taxon>
        <taxon>Actinomycetota</taxon>
        <taxon>Actinomycetes</taxon>
        <taxon>Motilibacterales</taxon>
        <taxon>Motilibacteraceae</taxon>
        <taxon>Motilibacter</taxon>
    </lineage>
</organism>
<dbReference type="InterPro" id="IPR003347">
    <property type="entry name" value="JmjC_dom"/>
</dbReference>
<dbReference type="PROSITE" id="PS51184">
    <property type="entry name" value="JMJC"/>
    <property type="match status" value="1"/>
</dbReference>
<accession>A0A4Q7NSE8</accession>
<evidence type="ECO:0000256" key="1">
    <source>
        <dbReference type="ARBA" id="ARBA00001954"/>
    </source>
</evidence>
<dbReference type="GO" id="GO:0005840">
    <property type="term" value="C:ribosome"/>
    <property type="evidence" value="ECO:0007669"/>
    <property type="project" value="UniProtKB-KW"/>
</dbReference>
<dbReference type="EMBL" id="SGXD01000002">
    <property type="protein sequence ID" value="RZS89945.1"/>
    <property type="molecule type" value="Genomic_DNA"/>
</dbReference>
<name>A0A4Q7NSE8_9ACTN</name>
<dbReference type="AlphaFoldDB" id="A0A4Q7NSE8"/>
<keyword evidence="2" id="KW-0479">Metal-binding</keyword>
<comment type="caution">
    <text evidence="5">The sequence shown here is derived from an EMBL/GenBank/DDBJ whole genome shotgun (WGS) entry which is preliminary data.</text>
</comment>
<comment type="cofactor">
    <cofactor evidence="1">
        <name>Fe(2+)</name>
        <dbReference type="ChEBI" id="CHEBI:29033"/>
    </cofactor>
</comment>
<keyword evidence="3" id="KW-0408">Iron</keyword>
<gene>
    <name evidence="5" type="ORF">EV189_1725</name>
</gene>
<dbReference type="OrthoDB" id="9764016at2"/>
<dbReference type="InterPro" id="IPR039994">
    <property type="entry name" value="NO66-like"/>
</dbReference>
<evidence type="ECO:0000313" key="5">
    <source>
        <dbReference type="EMBL" id="RZS89945.1"/>
    </source>
</evidence>
<keyword evidence="6" id="KW-1185">Reference proteome</keyword>